<name>A0A7W7YYY6_9HYPH</name>
<accession>A0A7W7YYY6</accession>
<comment type="caution">
    <text evidence="1">The sequence shown here is derived from an EMBL/GenBank/DDBJ whole genome shotgun (WGS) entry which is preliminary data.</text>
</comment>
<proteinExistence type="predicted"/>
<dbReference type="RefSeq" id="WP_184146675.1">
    <property type="nucleotide sequence ID" value="NZ_JACHIK010000023.1"/>
</dbReference>
<evidence type="ECO:0000313" key="2">
    <source>
        <dbReference type="Proteomes" id="UP000535406"/>
    </source>
</evidence>
<sequence length="68" mass="7620">MTFRYSHTFPIIGPNKLPRFRQWAAENIPGVAVSLPPQVPVKSTALTVRLKSVEDRNTLIGKLEGVEF</sequence>
<reference evidence="1 2" key="1">
    <citation type="submission" date="2020-08" db="EMBL/GenBank/DDBJ databases">
        <title>Genomic Encyclopedia of Type Strains, Phase IV (KMG-IV): sequencing the most valuable type-strain genomes for metagenomic binning, comparative biology and taxonomic classification.</title>
        <authorList>
            <person name="Goeker M."/>
        </authorList>
    </citation>
    <scope>NUCLEOTIDE SEQUENCE [LARGE SCALE GENOMIC DNA]</scope>
    <source>
        <strain evidence="1 2">DSM 21319</strain>
    </source>
</reference>
<dbReference type="Proteomes" id="UP000535406">
    <property type="component" value="Unassembled WGS sequence"/>
</dbReference>
<keyword evidence="2" id="KW-1185">Reference proteome</keyword>
<evidence type="ECO:0000313" key="1">
    <source>
        <dbReference type="EMBL" id="MBB5044935.1"/>
    </source>
</evidence>
<organism evidence="1 2">
    <name type="scientific">Shinella fusca</name>
    <dbReference type="NCBI Taxonomy" id="544480"/>
    <lineage>
        <taxon>Bacteria</taxon>
        <taxon>Pseudomonadati</taxon>
        <taxon>Pseudomonadota</taxon>
        <taxon>Alphaproteobacteria</taxon>
        <taxon>Hyphomicrobiales</taxon>
        <taxon>Rhizobiaceae</taxon>
        <taxon>Shinella</taxon>
    </lineage>
</organism>
<protein>
    <submittedName>
        <fullName evidence="1">Uncharacterized protein</fullName>
    </submittedName>
</protein>
<dbReference type="AlphaFoldDB" id="A0A7W7YYY6"/>
<dbReference type="EMBL" id="JACHIK010000023">
    <property type="protein sequence ID" value="MBB5044935.1"/>
    <property type="molecule type" value="Genomic_DNA"/>
</dbReference>
<gene>
    <name evidence="1" type="ORF">HNQ66_004362</name>
</gene>